<feature type="region of interest" description="Disordered" evidence="5">
    <location>
        <begin position="550"/>
        <end position="609"/>
    </location>
</feature>
<feature type="compositionally biased region" description="Acidic residues" evidence="5">
    <location>
        <begin position="825"/>
        <end position="838"/>
    </location>
</feature>
<dbReference type="GO" id="GO:0020037">
    <property type="term" value="F:heme binding"/>
    <property type="evidence" value="ECO:0007669"/>
    <property type="project" value="InterPro"/>
</dbReference>
<dbReference type="GO" id="GO:0004497">
    <property type="term" value="F:monooxygenase activity"/>
    <property type="evidence" value="ECO:0007669"/>
    <property type="project" value="InterPro"/>
</dbReference>
<dbReference type="SUPFAM" id="SSF48264">
    <property type="entry name" value="Cytochrome P450"/>
    <property type="match status" value="1"/>
</dbReference>
<protein>
    <recommendedName>
        <fullName evidence="6">Transcription factor CBF/NF-Y/archaeal histone domain-containing protein</fullName>
    </recommendedName>
</protein>
<dbReference type="Pfam" id="PF00067">
    <property type="entry name" value="p450"/>
    <property type="match status" value="1"/>
</dbReference>
<dbReference type="InterPro" id="IPR003958">
    <property type="entry name" value="CBFA_NFYB_domain"/>
</dbReference>
<dbReference type="GO" id="GO:0016705">
    <property type="term" value="F:oxidoreductase activity, acting on paired donors, with incorporation or reduction of molecular oxygen"/>
    <property type="evidence" value="ECO:0007669"/>
    <property type="project" value="InterPro"/>
</dbReference>
<dbReference type="InterPro" id="IPR002401">
    <property type="entry name" value="Cyt_P450_E_grp-I"/>
</dbReference>
<feature type="binding site" description="axial binding residue" evidence="4">
    <location>
        <position position="419"/>
    </location>
    <ligand>
        <name>heme</name>
        <dbReference type="ChEBI" id="CHEBI:30413"/>
    </ligand>
    <ligandPart>
        <name>Fe</name>
        <dbReference type="ChEBI" id="CHEBI:18248"/>
    </ligandPart>
</feature>
<sequence length="838" mass="94287">MDHFIRMGKPNGHPDLAFQTINEALGRPPLMLMDLRPFGPAMVVVGSHEVAEQVSKTYKHLPYSLPKMPQVYGHLVHVNGPTSILGANGDEWKQLRKRFNAGFAPQHLITFLPQILEKSFRFLSNLDNLVTNGRSFSFVNLTGNLTFDIITSVTMNVDFGAQNMDQPSEFASAYHDLFDTYANEQMDIPWYFTPYTEWKRWKLARRLRKTLTSIVEKAYANRKVKDTQSRSILSLSLDDNIDTITPRVINEACDQLSTFLFAGHDTTSILLSWMFYELSRTPHAMAALRNELDELFGPDTTPSVVRDKLLSENGQHLLGNMKYTTAVIKETLRLWPPGGTARVTKPGAGIKVQTSTGEYNLEGVSVYNCATMIQRDPEVYGDTANDFVPERWLRNDNVPEAEQIPSSAWRPFERGPRNCIGQELANLEARLVVALIARHYDFVKVGLGELQIDGGGKPVLNEKGRYKVTSEMYPTRKVTPKPIDGMMMRCGQDQLLRDPHYNARIYLDTYLDIPGALSSVPDMPPRKIDPARRGDVSMAQFVLDSDVDRRESASAMPLQLKSAVPSTSTPATQMETDDPAESSQLVDKEREKDKDKDKEREKKESSKEAVTIEDLTLPKSIITRLAKGVLPSNTQIQANAILAMSKSATVFINHLANAANEHTLGNNKKTIMPGDVFAALEDIEFPFFRERLEAEFKKFNDTQTSKRNTYRRKVAAQKKAEKAGADPDSTMVSNVSAATEPDFTPRSKKQKPNAAHEELAMDVDGDETQEIQDASDDETEPEPEQDDEGGDDQDLEGEDEEDDEENEENEDEVHDRLEERHTRDDDDDDALDNDEDSD</sequence>
<keyword evidence="1 4" id="KW-0349">Heme</keyword>
<organism evidence="7 8">
    <name type="scientific">Xylaria flabelliformis</name>
    <dbReference type="NCBI Taxonomy" id="2512241"/>
    <lineage>
        <taxon>Eukaryota</taxon>
        <taxon>Fungi</taxon>
        <taxon>Dikarya</taxon>
        <taxon>Ascomycota</taxon>
        <taxon>Pezizomycotina</taxon>
        <taxon>Sordariomycetes</taxon>
        <taxon>Xylariomycetidae</taxon>
        <taxon>Xylariales</taxon>
        <taxon>Xylariaceae</taxon>
        <taxon>Xylaria</taxon>
    </lineage>
</organism>
<dbReference type="InterPro" id="IPR036396">
    <property type="entry name" value="Cyt_P450_sf"/>
</dbReference>
<dbReference type="Pfam" id="PF00808">
    <property type="entry name" value="CBFD_NFYB_HMF"/>
    <property type="match status" value="1"/>
</dbReference>
<dbReference type="EMBL" id="VFLP01000027">
    <property type="protein sequence ID" value="TRX93715.1"/>
    <property type="molecule type" value="Genomic_DNA"/>
</dbReference>
<dbReference type="PANTHER" id="PTHR24305">
    <property type="entry name" value="CYTOCHROME P450"/>
    <property type="match status" value="1"/>
</dbReference>
<dbReference type="Gene3D" id="1.10.630.10">
    <property type="entry name" value="Cytochrome P450"/>
    <property type="match status" value="1"/>
</dbReference>
<evidence type="ECO:0000256" key="3">
    <source>
        <dbReference type="ARBA" id="ARBA00023004"/>
    </source>
</evidence>
<evidence type="ECO:0000313" key="8">
    <source>
        <dbReference type="Proteomes" id="UP000319160"/>
    </source>
</evidence>
<gene>
    <name evidence="7" type="ORF">FHL15_005391</name>
</gene>
<feature type="domain" description="Transcription factor CBF/NF-Y/archaeal histone" evidence="6">
    <location>
        <begin position="616"/>
        <end position="680"/>
    </location>
</feature>
<dbReference type="InterPro" id="IPR009072">
    <property type="entry name" value="Histone-fold"/>
</dbReference>
<dbReference type="GO" id="GO:0003677">
    <property type="term" value="F:DNA binding"/>
    <property type="evidence" value="ECO:0007669"/>
    <property type="project" value="InterPro"/>
</dbReference>
<keyword evidence="2 4" id="KW-0479">Metal-binding</keyword>
<dbReference type="STRING" id="2512241.A0A553I0L2"/>
<dbReference type="AlphaFoldDB" id="A0A553I0L2"/>
<proteinExistence type="predicted"/>
<dbReference type="CDD" id="cd11051">
    <property type="entry name" value="CYP59-like"/>
    <property type="match status" value="1"/>
</dbReference>
<keyword evidence="8" id="KW-1185">Reference proteome</keyword>
<dbReference type="InterPro" id="IPR001128">
    <property type="entry name" value="Cyt_P450"/>
</dbReference>
<dbReference type="Proteomes" id="UP000319160">
    <property type="component" value="Unassembled WGS sequence"/>
</dbReference>
<dbReference type="CDD" id="cd22928">
    <property type="entry name" value="HFD_POLE3_DPB4"/>
    <property type="match status" value="1"/>
</dbReference>
<evidence type="ECO:0000256" key="5">
    <source>
        <dbReference type="SAM" id="MobiDB-lite"/>
    </source>
</evidence>
<accession>A0A553I0L2</accession>
<feature type="compositionally biased region" description="Polar residues" evidence="5">
    <location>
        <begin position="564"/>
        <end position="574"/>
    </location>
</feature>
<dbReference type="PRINTS" id="PR00463">
    <property type="entry name" value="EP450I"/>
</dbReference>
<dbReference type="InterPro" id="IPR050121">
    <property type="entry name" value="Cytochrome_P450_monoxygenase"/>
</dbReference>
<dbReference type="OrthoDB" id="10029320at2759"/>
<evidence type="ECO:0000259" key="6">
    <source>
        <dbReference type="Pfam" id="PF00808"/>
    </source>
</evidence>
<reference evidence="8" key="1">
    <citation type="submission" date="2019-06" db="EMBL/GenBank/DDBJ databases">
        <title>Draft genome sequence of the griseofulvin-producing fungus Xylaria cubensis strain G536.</title>
        <authorList>
            <person name="Mead M.E."/>
            <person name="Raja H.A."/>
            <person name="Steenwyk J.L."/>
            <person name="Knowles S.L."/>
            <person name="Oberlies N.H."/>
            <person name="Rokas A."/>
        </authorList>
    </citation>
    <scope>NUCLEOTIDE SEQUENCE [LARGE SCALE GENOMIC DNA]</scope>
    <source>
        <strain evidence="8">G536</strain>
    </source>
</reference>
<evidence type="ECO:0000256" key="2">
    <source>
        <dbReference type="ARBA" id="ARBA00022723"/>
    </source>
</evidence>
<evidence type="ECO:0000313" key="7">
    <source>
        <dbReference type="EMBL" id="TRX93715.1"/>
    </source>
</evidence>
<feature type="compositionally biased region" description="Acidic residues" evidence="5">
    <location>
        <begin position="760"/>
        <end position="812"/>
    </location>
</feature>
<name>A0A553I0L2_9PEZI</name>
<comment type="caution">
    <text evidence="7">The sequence shown here is derived from an EMBL/GenBank/DDBJ whole genome shotgun (WGS) entry which is preliminary data.</text>
</comment>
<feature type="region of interest" description="Disordered" evidence="5">
    <location>
        <begin position="702"/>
        <end position="838"/>
    </location>
</feature>
<evidence type="ECO:0000256" key="1">
    <source>
        <dbReference type="ARBA" id="ARBA00022617"/>
    </source>
</evidence>
<evidence type="ECO:0000256" key="4">
    <source>
        <dbReference type="PIRSR" id="PIRSR602401-1"/>
    </source>
</evidence>
<dbReference type="Gene3D" id="1.10.20.10">
    <property type="entry name" value="Histone, subunit A"/>
    <property type="match status" value="1"/>
</dbReference>
<dbReference type="PANTHER" id="PTHR24305:SF222">
    <property type="entry name" value="CYTOCHROME P450 MONOOXYGENASE STCS"/>
    <property type="match status" value="1"/>
</dbReference>
<comment type="cofactor">
    <cofactor evidence="4">
        <name>heme</name>
        <dbReference type="ChEBI" id="CHEBI:30413"/>
    </cofactor>
</comment>
<dbReference type="GO" id="GO:0046982">
    <property type="term" value="F:protein heterodimerization activity"/>
    <property type="evidence" value="ECO:0007669"/>
    <property type="project" value="InterPro"/>
</dbReference>
<feature type="compositionally biased region" description="Basic and acidic residues" evidence="5">
    <location>
        <begin position="586"/>
        <end position="607"/>
    </location>
</feature>
<dbReference type="SUPFAM" id="SSF47113">
    <property type="entry name" value="Histone-fold"/>
    <property type="match status" value="1"/>
</dbReference>
<dbReference type="PRINTS" id="PR00385">
    <property type="entry name" value="P450"/>
</dbReference>
<dbReference type="GO" id="GO:0005506">
    <property type="term" value="F:iron ion binding"/>
    <property type="evidence" value="ECO:0007669"/>
    <property type="project" value="InterPro"/>
</dbReference>
<keyword evidence="3 4" id="KW-0408">Iron</keyword>
<feature type="compositionally biased region" description="Basic and acidic residues" evidence="5">
    <location>
        <begin position="813"/>
        <end position="824"/>
    </location>
</feature>